<protein>
    <submittedName>
        <fullName evidence="1">Prolactin-releasing peptide</fullName>
    </submittedName>
</protein>
<proteinExistence type="predicted"/>
<evidence type="ECO:0000313" key="2">
    <source>
        <dbReference type="Proteomes" id="UP001295444"/>
    </source>
</evidence>
<name>A0AAD1RZB6_PELCU</name>
<sequence>MFFSDPWLSAYRCSLRPRFGTIYILLLLLLHSLISVDSRSFHHEIEVRSPDIDPYWYVGRGVRPIGRFGKRHLKNMTNLQPQLSTIIAMILKHLKKHERLDLEKVFEAKNW</sequence>
<keyword evidence="2" id="KW-1185">Reference proteome</keyword>
<dbReference type="Pfam" id="PF15172">
    <property type="entry name" value="Prolactin_RP"/>
    <property type="match status" value="1"/>
</dbReference>
<dbReference type="AlphaFoldDB" id="A0AAD1RZB6"/>
<dbReference type="EMBL" id="OW240915">
    <property type="protein sequence ID" value="CAH2283255.1"/>
    <property type="molecule type" value="Genomic_DNA"/>
</dbReference>
<gene>
    <name evidence="1" type="ORF">PECUL_23A012211</name>
</gene>
<evidence type="ECO:0000313" key="1">
    <source>
        <dbReference type="EMBL" id="CAH2283255.1"/>
    </source>
</evidence>
<dbReference type="Proteomes" id="UP001295444">
    <property type="component" value="Chromosome 04"/>
</dbReference>
<reference evidence="1" key="1">
    <citation type="submission" date="2022-03" db="EMBL/GenBank/DDBJ databases">
        <authorList>
            <person name="Alioto T."/>
            <person name="Alioto T."/>
            <person name="Gomez Garrido J."/>
        </authorList>
    </citation>
    <scope>NUCLEOTIDE SEQUENCE</scope>
</reference>
<organism evidence="1 2">
    <name type="scientific">Pelobates cultripes</name>
    <name type="common">Western spadefoot toad</name>
    <dbReference type="NCBI Taxonomy" id="61616"/>
    <lineage>
        <taxon>Eukaryota</taxon>
        <taxon>Metazoa</taxon>
        <taxon>Chordata</taxon>
        <taxon>Craniata</taxon>
        <taxon>Vertebrata</taxon>
        <taxon>Euteleostomi</taxon>
        <taxon>Amphibia</taxon>
        <taxon>Batrachia</taxon>
        <taxon>Anura</taxon>
        <taxon>Pelobatoidea</taxon>
        <taxon>Pelobatidae</taxon>
        <taxon>Pelobates</taxon>
    </lineage>
</organism>
<dbReference type="InterPro" id="IPR026194">
    <property type="entry name" value="PrRP"/>
</dbReference>
<dbReference type="PANTHER" id="PTHR17206:SF0">
    <property type="entry name" value="PRRP PROTEIN"/>
    <property type="match status" value="1"/>
</dbReference>
<accession>A0AAD1RZB6</accession>
<dbReference type="PANTHER" id="PTHR17206">
    <property type="entry name" value="PROLACTIN-RELEASING PEPTIDE"/>
    <property type="match status" value="1"/>
</dbReference>
<dbReference type="GO" id="GO:0005179">
    <property type="term" value="F:hormone activity"/>
    <property type="evidence" value="ECO:0007669"/>
    <property type="project" value="InterPro"/>
</dbReference>